<feature type="transmembrane region" description="Helical" evidence="1">
    <location>
        <begin position="44"/>
        <end position="65"/>
    </location>
</feature>
<dbReference type="WBParaSite" id="GPUH_0002627701-mRNA-1">
    <property type="protein sequence ID" value="GPUH_0002627701-mRNA-1"/>
    <property type="gene ID" value="GPUH_0002627701"/>
</dbReference>
<keyword evidence="3" id="KW-1185">Reference proteome</keyword>
<reference evidence="2 3" key="2">
    <citation type="submission" date="2018-11" db="EMBL/GenBank/DDBJ databases">
        <authorList>
            <consortium name="Pathogen Informatics"/>
        </authorList>
    </citation>
    <scope>NUCLEOTIDE SEQUENCE [LARGE SCALE GENOMIC DNA]</scope>
</reference>
<evidence type="ECO:0000313" key="4">
    <source>
        <dbReference type="WBParaSite" id="GPUH_0002627701-mRNA-1"/>
    </source>
</evidence>
<name>A0A183EZ56_9BILA</name>
<proteinExistence type="predicted"/>
<gene>
    <name evidence="2" type="ORF">GPUH_LOCUS26247</name>
</gene>
<dbReference type="OrthoDB" id="5851048at2759"/>
<reference evidence="4" key="1">
    <citation type="submission" date="2016-06" db="UniProtKB">
        <authorList>
            <consortium name="WormBaseParasite"/>
        </authorList>
    </citation>
    <scope>IDENTIFICATION</scope>
</reference>
<keyword evidence="1" id="KW-0812">Transmembrane</keyword>
<accession>A0A183EZ56</accession>
<evidence type="ECO:0000256" key="1">
    <source>
        <dbReference type="SAM" id="Phobius"/>
    </source>
</evidence>
<dbReference type="AlphaFoldDB" id="A0A183EZ56"/>
<evidence type="ECO:0000313" key="3">
    <source>
        <dbReference type="Proteomes" id="UP000271098"/>
    </source>
</evidence>
<evidence type="ECO:0000313" key="2">
    <source>
        <dbReference type="EMBL" id="VDN45293.1"/>
    </source>
</evidence>
<sequence length="101" mass="11655">MFVLISYVYLSWNGYHEEEMCELFYRGSARCSNFLTLSGVISHFTGSLLHLFVFVGSCALVYIIWRIMQMSSRHGAYNVNPKSIAAVKLEKQTEVSFLFRL</sequence>
<keyword evidence="1" id="KW-1133">Transmembrane helix</keyword>
<keyword evidence="1" id="KW-0472">Membrane</keyword>
<dbReference type="EMBL" id="UYRT01109568">
    <property type="protein sequence ID" value="VDN45293.1"/>
    <property type="molecule type" value="Genomic_DNA"/>
</dbReference>
<protein>
    <submittedName>
        <fullName evidence="4">Rhomboid domain-containing protein</fullName>
    </submittedName>
</protein>
<organism evidence="4">
    <name type="scientific">Gongylonema pulchrum</name>
    <dbReference type="NCBI Taxonomy" id="637853"/>
    <lineage>
        <taxon>Eukaryota</taxon>
        <taxon>Metazoa</taxon>
        <taxon>Ecdysozoa</taxon>
        <taxon>Nematoda</taxon>
        <taxon>Chromadorea</taxon>
        <taxon>Rhabditida</taxon>
        <taxon>Spirurina</taxon>
        <taxon>Spiruromorpha</taxon>
        <taxon>Spiruroidea</taxon>
        <taxon>Gongylonematidae</taxon>
        <taxon>Gongylonema</taxon>
    </lineage>
</organism>
<dbReference type="Proteomes" id="UP000271098">
    <property type="component" value="Unassembled WGS sequence"/>
</dbReference>